<dbReference type="InterPro" id="IPR001505">
    <property type="entry name" value="Copper_CuA"/>
</dbReference>
<dbReference type="Pfam" id="PF00116">
    <property type="entry name" value="COX2"/>
    <property type="match status" value="1"/>
</dbReference>
<protein>
    <recommendedName>
        <fullName evidence="18">Cytochrome c oxidase subunit 2</fullName>
        <ecNumber evidence="18">7.1.1.9</ecNumber>
    </recommendedName>
</protein>
<keyword evidence="13 19" id="KW-0472">Membrane</keyword>
<dbReference type="InterPro" id="IPR036257">
    <property type="entry name" value="Cyt_c_oxidase_su2_TM_sf"/>
</dbReference>
<comment type="cofactor">
    <cofactor evidence="18">
        <name>Cu cation</name>
        <dbReference type="ChEBI" id="CHEBI:23378"/>
    </cofactor>
    <text evidence="18">Binds a copper A center.</text>
</comment>
<dbReference type="InterPro" id="IPR008972">
    <property type="entry name" value="Cupredoxin"/>
</dbReference>
<sequence>MSLAGRHAVAVSLVITAPALQAQSRYNLQPPATGIAAQIYDMHTLMLLICLFIFVIVFGVMFWAVIHHRKSKGAVAAHFHENTAVEIAWTVIPILILLGMAWPATRTVLEMKDTRDPDITIKATGYQWKWGYDYLQGKGQGIRFVSNLSTPREQVDGKAAKGEHYLVEVDNPVVVPVGKKIRVLMTAADVIHSWWLPAFGVKQDAIPGFIRDAWFRADQEGVYRGNCAELCGKDHGFMPIEVHVVSQEAYGKWVADRQAAMAAAASAGAREWALAELVEHGVKVFAANCVACHQADGKGLPPAFPPLDGSKVVLGEAAAQIDVVLKGRPGTPMAAFGALLSDADIAAVITYTRNTWSNKTGEAIQPAQIAAARGK</sequence>
<dbReference type="NCBIfam" id="TIGR02866">
    <property type="entry name" value="CoxB"/>
    <property type="match status" value="1"/>
</dbReference>
<keyword evidence="11 16" id="KW-0408">Iron</keyword>
<dbReference type="GO" id="GO:0016491">
    <property type="term" value="F:oxidoreductase activity"/>
    <property type="evidence" value="ECO:0007669"/>
    <property type="project" value="UniProtKB-KW"/>
</dbReference>
<feature type="transmembrane region" description="Helical" evidence="19">
    <location>
        <begin position="87"/>
        <end position="105"/>
    </location>
</feature>
<dbReference type="PANTHER" id="PTHR22888">
    <property type="entry name" value="CYTOCHROME C OXIDASE, SUBUNIT II"/>
    <property type="match status" value="1"/>
</dbReference>
<dbReference type="SUPFAM" id="SSF46626">
    <property type="entry name" value="Cytochrome c"/>
    <property type="match status" value="1"/>
</dbReference>
<comment type="subcellular location">
    <subcellularLocation>
        <location evidence="17">Cell membrane</location>
        <topology evidence="17">Multi-pass membrane protein</topology>
    </subcellularLocation>
    <subcellularLocation>
        <location evidence="1">Membrane</location>
        <topology evidence="1">Multi-pass membrane protein</topology>
    </subcellularLocation>
</comment>
<evidence type="ECO:0000256" key="12">
    <source>
        <dbReference type="ARBA" id="ARBA00023008"/>
    </source>
</evidence>
<dbReference type="PROSITE" id="PS51007">
    <property type="entry name" value="CYTC"/>
    <property type="match status" value="1"/>
</dbReference>
<evidence type="ECO:0000256" key="4">
    <source>
        <dbReference type="ARBA" id="ARBA00022617"/>
    </source>
</evidence>
<evidence type="ECO:0000256" key="14">
    <source>
        <dbReference type="ARBA" id="ARBA00024688"/>
    </source>
</evidence>
<dbReference type="PROSITE" id="PS50857">
    <property type="entry name" value="COX2_CUA"/>
    <property type="match status" value="1"/>
</dbReference>
<comment type="similarity">
    <text evidence="2 17">Belongs to the cytochrome c oxidase subunit 2 family.</text>
</comment>
<dbReference type="InterPro" id="IPR045187">
    <property type="entry name" value="CcO_II"/>
</dbReference>
<dbReference type="RefSeq" id="WP_169138263.1">
    <property type="nucleotide sequence ID" value="NZ_WTVS01000007.1"/>
</dbReference>
<evidence type="ECO:0000256" key="19">
    <source>
        <dbReference type="SAM" id="Phobius"/>
    </source>
</evidence>
<dbReference type="Proteomes" id="UP000634522">
    <property type="component" value="Unassembled WGS sequence"/>
</dbReference>
<dbReference type="Gene3D" id="1.10.760.10">
    <property type="entry name" value="Cytochrome c-like domain"/>
    <property type="match status" value="1"/>
</dbReference>
<evidence type="ECO:0000256" key="2">
    <source>
        <dbReference type="ARBA" id="ARBA00007866"/>
    </source>
</evidence>
<evidence type="ECO:0000256" key="3">
    <source>
        <dbReference type="ARBA" id="ARBA00022448"/>
    </source>
</evidence>
<evidence type="ECO:0000256" key="11">
    <source>
        <dbReference type="ARBA" id="ARBA00023004"/>
    </source>
</evidence>
<evidence type="ECO:0000256" key="7">
    <source>
        <dbReference type="ARBA" id="ARBA00022723"/>
    </source>
</evidence>
<evidence type="ECO:0000313" key="23">
    <source>
        <dbReference type="EMBL" id="NMF96773.1"/>
    </source>
</evidence>
<name>A0ABX1NC19_9RHOO</name>
<dbReference type="Gene3D" id="2.60.40.420">
    <property type="entry name" value="Cupredoxins - blue copper proteins"/>
    <property type="match status" value="1"/>
</dbReference>
<dbReference type="InterPro" id="IPR002429">
    <property type="entry name" value="CcO_II-like_C"/>
</dbReference>
<keyword evidence="7 16" id="KW-0479">Metal-binding</keyword>
<keyword evidence="23" id="KW-0560">Oxidoreductase</keyword>
<dbReference type="PANTHER" id="PTHR22888:SF9">
    <property type="entry name" value="CYTOCHROME C OXIDASE SUBUNIT 2"/>
    <property type="match status" value="1"/>
</dbReference>
<dbReference type="InterPro" id="IPR009056">
    <property type="entry name" value="Cyt_c-like_dom"/>
</dbReference>
<feature type="transmembrane region" description="Helical" evidence="19">
    <location>
        <begin position="45"/>
        <end position="66"/>
    </location>
</feature>
<evidence type="ECO:0000259" key="20">
    <source>
        <dbReference type="PROSITE" id="PS50857"/>
    </source>
</evidence>
<evidence type="ECO:0000256" key="1">
    <source>
        <dbReference type="ARBA" id="ARBA00004141"/>
    </source>
</evidence>
<keyword evidence="24" id="KW-1185">Reference proteome</keyword>
<comment type="function">
    <text evidence="14 18">Subunits I and II form the functional core of the enzyme complex. Electrons originating in cytochrome c are transferred via heme a and Cu(A) to the binuclear center formed by heme a3 and Cu(B).</text>
</comment>
<keyword evidence="5 17" id="KW-0679">Respiratory chain</keyword>
<dbReference type="Pfam" id="PF02790">
    <property type="entry name" value="COX2_TM"/>
    <property type="match status" value="1"/>
</dbReference>
<dbReference type="InterPro" id="IPR014222">
    <property type="entry name" value="Cyt_c_oxidase_su2"/>
</dbReference>
<evidence type="ECO:0000256" key="10">
    <source>
        <dbReference type="ARBA" id="ARBA00022989"/>
    </source>
</evidence>
<evidence type="ECO:0000256" key="9">
    <source>
        <dbReference type="ARBA" id="ARBA00022982"/>
    </source>
</evidence>
<evidence type="ECO:0000313" key="24">
    <source>
        <dbReference type="Proteomes" id="UP000634522"/>
    </source>
</evidence>
<keyword evidence="3 17" id="KW-0813">Transport</keyword>
<keyword evidence="9 17" id="KW-0249">Electron transport</keyword>
<evidence type="ECO:0000256" key="5">
    <source>
        <dbReference type="ARBA" id="ARBA00022660"/>
    </source>
</evidence>
<dbReference type="EC" id="7.1.1.9" evidence="18"/>
<dbReference type="PROSITE" id="PS00078">
    <property type="entry name" value="COX2"/>
    <property type="match status" value="1"/>
</dbReference>
<keyword evidence="6 17" id="KW-0812">Transmembrane</keyword>
<feature type="domain" description="Cytochrome oxidase subunit II copper A binding" evidence="20">
    <location>
        <begin position="116"/>
        <end position="256"/>
    </location>
</feature>
<keyword evidence="12 18" id="KW-0186">Copper</keyword>
<keyword evidence="8" id="KW-1278">Translocase</keyword>
<keyword evidence="4 16" id="KW-0349">Heme</keyword>
<dbReference type="PRINTS" id="PR01166">
    <property type="entry name" value="CYCOXIDASEII"/>
</dbReference>
<evidence type="ECO:0000256" key="8">
    <source>
        <dbReference type="ARBA" id="ARBA00022967"/>
    </source>
</evidence>
<evidence type="ECO:0000256" key="15">
    <source>
        <dbReference type="ARBA" id="ARBA00047816"/>
    </source>
</evidence>
<dbReference type="PROSITE" id="PS50999">
    <property type="entry name" value="COX2_TM"/>
    <property type="match status" value="1"/>
</dbReference>
<evidence type="ECO:0000256" key="17">
    <source>
        <dbReference type="RuleBase" id="RU000456"/>
    </source>
</evidence>
<gene>
    <name evidence="23" type="primary">coxB</name>
    <name evidence="23" type="ORF">GPA27_05160</name>
</gene>
<evidence type="ECO:0000256" key="6">
    <source>
        <dbReference type="ARBA" id="ARBA00022692"/>
    </source>
</evidence>
<evidence type="ECO:0000256" key="13">
    <source>
        <dbReference type="ARBA" id="ARBA00023136"/>
    </source>
</evidence>
<dbReference type="InterPro" id="IPR036909">
    <property type="entry name" value="Cyt_c-like_dom_sf"/>
</dbReference>
<feature type="domain" description="Cytochrome oxidase subunit II transmembrane region profile" evidence="21">
    <location>
        <begin position="20"/>
        <end position="115"/>
    </location>
</feature>
<evidence type="ECO:0000256" key="18">
    <source>
        <dbReference type="RuleBase" id="RU004024"/>
    </source>
</evidence>
<evidence type="ECO:0000259" key="21">
    <source>
        <dbReference type="PROSITE" id="PS50999"/>
    </source>
</evidence>
<keyword evidence="10 19" id="KW-1133">Transmembrane helix</keyword>
<dbReference type="EMBL" id="WTVS01000007">
    <property type="protein sequence ID" value="NMF96773.1"/>
    <property type="molecule type" value="Genomic_DNA"/>
</dbReference>
<evidence type="ECO:0000256" key="16">
    <source>
        <dbReference type="PROSITE-ProRule" id="PRU00433"/>
    </source>
</evidence>
<dbReference type="InterPro" id="IPR011759">
    <property type="entry name" value="Cyt_c_oxidase_su2_TM_dom"/>
</dbReference>
<comment type="caution">
    <text evidence="23">The sequence shown here is derived from an EMBL/GenBank/DDBJ whole genome shotgun (WGS) entry which is preliminary data.</text>
</comment>
<feature type="domain" description="Cytochrome c" evidence="22">
    <location>
        <begin position="276"/>
        <end position="356"/>
    </location>
</feature>
<dbReference type="Pfam" id="PF13442">
    <property type="entry name" value="Cytochrome_CBB3"/>
    <property type="match status" value="1"/>
</dbReference>
<reference evidence="23 24" key="1">
    <citation type="submission" date="2019-12" db="EMBL/GenBank/DDBJ databases">
        <title>Comparative genomics gives insights into the taxonomy of the Azoarcus-Aromatoleum group and reveals separate origins of nif in the plant-associated Azoarcus and non-plant-associated Aromatoleum sub-groups.</title>
        <authorList>
            <person name="Lafos M."/>
            <person name="Maluk M."/>
            <person name="Batista M."/>
            <person name="Junghare M."/>
            <person name="Carmona M."/>
            <person name="Faoro H."/>
            <person name="Cruz L.M."/>
            <person name="Battistoni F."/>
            <person name="De Souza E."/>
            <person name="Pedrosa F."/>
            <person name="Chen W.-M."/>
            <person name="Poole P.S."/>
            <person name="Dixon R.A."/>
            <person name="James E.K."/>
        </authorList>
    </citation>
    <scope>NUCLEOTIDE SEQUENCE [LARGE SCALE GENOMIC DNA]</scope>
    <source>
        <strain evidence="23 24">T</strain>
    </source>
</reference>
<evidence type="ECO:0000259" key="22">
    <source>
        <dbReference type="PROSITE" id="PS51007"/>
    </source>
</evidence>
<dbReference type="Gene3D" id="1.10.287.90">
    <property type="match status" value="1"/>
</dbReference>
<dbReference type="SUPFAM" id="SSF81464">
    <property type="entry name" value="Cytochrome c oxidase subunit II-like, transmembrane region"/>
    <property type="match status" value="1"/>
</dbReference>
<organism evidence="23 24">
    <name type="scientific">Aromatoleum toluolicum</name>
    <dbReference type="NCBI Taxonomy" id="90060"/>
    <lineage>
        <taxon>Bacteria</taxon>
        <taxon>Pseudomonadati</taxon>
        <taxon>Pseudomonadota</taxon>
        <taxon>Betaproteobacteria</taxon>
        <taxon>Rhodocyclales</taxon>
        <taxon>Rhodocyclaceae</taxon>
        <taxon>Aromatoleum</taxon>
    </lineage>
</organism>
<accession>A0ABX1NC19</accession>
<comment type="catalytic activity">
    <reaction evidence="15 18">
        <text>4 Fe(II)-[cytochrome c] + O2 + 8 H(+)(in) = 4 Fe(III)-[cytochrome c] + 2 H2O + 4 H(+)(out)</text>
        <dbReference type="Rhea" id="RHEA:11436"/>
        <dbReference type="Rhea" id="RHEA-COMP:10350"/>
        <dbReference type="Rhea" id="RHEA-COMP:14399"/>
        <dbReference type="ChEBI" id="CHEBI:15377"/>
        <dbReference type="ChEBI" id="CHEBI:15378"/>
        <dbReference type="ChEBI" id="CHEBI:15379"/>
        <dbReference type="ChEBI" id="CHEBI:29033"/>
        <dbReference type="ChEBI" id="CHEBI:29034"/>
        <dbReference type="EC" id="7.1.1.9"/>
    </reaction>
</comment>
<proteinExistence type="inferred from homology"/>
<dbReference type="SUPFAM" id="SSF49503">
    <property type="entry name" value="Cupredoxins"/>
    <property type="match status" value="1"/>
</dbReference>